<feature type="transmembrane region" description="Helical" evidence="6">
    <location>
        <begin position="73"/>
        <end position="92"/>
    </location>
</feature>
<feature type="non-terminal residue" evidence="8">
    <location>
        <position position="543"/>
    </location>
</feature>
<evidence type="ECO:0000256" key="2">
    <source>
        <dbReference type="ARBA" id="ARBA00005241"/>
    </source>
</evidence>
<feature type="transmembrane region" description="Helical" evidence="6">
    <location>
        <begin position="487"/>
        <end position="508"/>
    </location>
</feature>
<dbReference type="HOGENOM" id="CLU_013133_2_2_1"/>
<evidence type="ECO:0000256" key="1">
    <source>
        <dbReference type="ARBA" id="ARBA00004141"/>
    </source>
</evidence>
<evidence type="ECO:0000256" key="3">
    <source>
        <dbReference type="ARBA" id="ARBA00022692"/>
    </source>
</evidence>
<feature type="transmembrane region" description="Helical" evidence="6">
    <location>
        <begin position="454"/>
        <end position="481"/>
    </location>
</feature>
<dbReference type="SUPFAM" id="SSF103473">
    <property type="entry name" value="MFS general substrate transporter"/>
    <property type="match status" value="1"/>
</dbReference>
<comment type="similarity">
    <text evidence="2">Belongs to the major facilitator superfamily. MFSD6 family.</text>
</comment>
<name>B7PL10_IXOSC</name>
<dbReference type="VEuPathDB" id="VectorBase:ISCW006619"/>
<evidence type="ECO:0000256" key="6">
    <source>
        <dbReference type="SAM" id="Phobius"/>
    </source>
</evidence>
<evidence type="ECO:0000256" key="4">
    <source>
        <dbReference type="ARBA" id="ARBA00022989"/>
    </source>
</evidence>
<keyword evidence="5 6" id="KW-0472">Membrane</keyword>
<dbReference type="Pfam" id="PF12832">
    <property type="entry name" value="MFS_1_like"/>
    <property type="match status" value="1"/>
</dbReference>
<keyword evidence="4 6" id="KW-1133">Transmembrane helix</keyword>
<dbReference type="EnsemblMetazoa" id="ISCW006619-RA">
    <property type="protein sequence ID" value="ISCW006619-PA"/>
    <property type="gene ID" value="ISCW006619"/>
</dbReference>
<gene>
    <name evidence="9" type="primary">8054030</name>
    <name evidence="8" type="ORF">IscW_ISCW006619</name>
</gene>
<feature type="transmembrane region" description="Helical" evidence="6">
    <location>
        <begin position="287"/>
        <end position="306"/>
    </location>
</feature>
<dbReference type="PANTHER" id="PTHR16172">
    <property type="entry name" value="MAJOR FACILITATOR SUPERFAMILY DOMAIN-CONTAINING PROTEIN 6-LIKE"/>
    <property type="match status" value="1"/>
</dbReference>
<dbReference type="EMBL" id="DS737125">
    <property type="protein sequence ID" value="EEC07282.1"/>
    <property type="molecule type" value="Genomic_DNA"/>
</dbReference>
<feature type="transmembrane region" description="Helical" evidence="6">
    <location>
        <begin position="207"/>
        <end position="229"/>
    </location>
</feature>
<feature type="transmembrane region" description="Helical" evidence="6">
    <location>
        <begin position="45"/>
        <end position="66"/>
    </location>
</feature>
<feature type="transmembrane region" description="Helical" evidence="6">
    <location>
        <begin position="365"/>
        <end position="388"/>
    </location>
</feature>
<keyword evidence="3 6" id="KW-0812">Transmembrane</keyword>
<reference evidence="9" key="2">
    <citation type="submission" date="2020-05" db="UniProtKB">
        <authorList>
            <consortium name="EnsemblMetazoa"/>
        </authorList>
    </citation>
    <scope>IDENTIFICATION</scope>
    <source>
        <strain evidence="9">wikel</strain>
    </source>
</reference>
<sequence>MAKVNLKELPMKGHYFFYYSALSGFLPFIGVLLKDRGVSPAEVGLVYTVAPFFSAASKPIFGALVDRSRKIKAVLLAFLICITASFAVVNFLPPVPGDRDSESYLYRNRSSIDWGLEKVTNNAYIIPVSSSNLSYTTGQTLTCNVSCLCVTDDAQDPCFRKAASFLSDRKSANVTLELPVSINASTCSAQCSVDDTASTFGSAIKSFIFWFYFIFVTVNYAAIGCANSLTDAACFELLVIEGEDAKDRFGRQRLWGTVGWGIFTAASGYLIDFCNEGRKTDPVDYSAGLYVCAALMVADVACVYACDVKKHQSSTAIAKDVSKLVFRDGRVAVLLLDATMGGVLVGIVWQYHFWYLEQLGASSGLMGASVAVRSFGELPVFFYAGWLIARTGHVFVLRAALLAMAATFGLYSVIVDPWVTLGVEVLLGLALGAFFSALPSYAEKIAPPGTEATTMGLVTGFFEGFGTALGGMIGGAGFQWFGARRTFQVVAASGLAWCLLAYLLDALLRLAAFPRRGKMLPALSTMRLLSSYAHLVLGTSDLT</sequence>
<dbReference type="AlphaFoldDB" id="B7PL10"/>
<evidence type="ECO:0000313" key="8">
    <source>
        <dbReference type="EMBL" id="EEC07282.1"/>
    </source>
</evidence>
<proteinExistence type="inferred from homology"/>
<dbReference type="KEGG" id="isc:8054030"/>
<dbReference type="PROSITE" id="PS50850">
    <property type="entry name" value="MFS"/>
    <property type="match status" value="1"/>
</dbReference>
<dbReference type="VEuPathDB" id="VectorBase:ISCI006619"/>
<dbReference type="InterPro" id="IPR051717">
    <property type="entry name" value="MFS_MFSD6"/>
</dbReference>
<feature type="transmembrane region" description="Helical" evidence="6">
    <location>
        <begin position="395"/>
        <end position="415"/>
    </location>
</feature>
<dbReference type="InParanoid" id="B7PL10"/>
<feature type="transmembrane region" description="Helical" evidence="6">
    <location>
        <begin position="254"/>
        <end position="271"/>
    </location>
</feature>
<accession>B7PL10</accession>
<evidence type="ECO:0000256" key="5">
    <source>
        <dbReference type="ARBA" id="ARBA00023136"/>
    </source>
</evidence>
<dbReference type="Proteomes" id="UP000001555">
    <property type="component" value="Unassembled WGS sequence"/>
</dbReference>
<dbReference type="FunCoup" id="B7PL10">
    <property type="interactions" value="50"/>
</dbReference>
<evidence type="ECO:0000313" key="9">
    <source>
        <dbReference type="EnsemblMetazoa" id="ISCW006619-PA"/>
    </source>
</evidence>
<dbReference type="OrthoDB" id="515887at2759"/>
<keyword evidence="10" id="KW-1185">Reference proteome</keyword>
<dbReference type="Gene3D" id="1.20.1250.20">
    <property type="entry name" value="MFS general substrate transporter like domains"/>
    <property type="match status" value="3"/>
</dbReference>
<dbReference type="InterPro" id="IPR024989">
    <property type="entry name" value="MFS_assoc_dom"/>
</dbReference>
<protein>
    <recommendedName>
        <fullName evidence="7">Major facilitator superfamily (MFS) profile domain-containing protein</fullName>
    </recommendedName>
</protein>
<evidence type="ECO:0000313" key="10">
    <source>
        <dbReference type="Proteomes" id="UP000001555"/>
    </source>
</evidence>
<dbReference type="InterPro" id="IPR020846">
    <property type="entry name" value="MFS_dom"/>
</dbReference>
<dbReference type="InterPro" id="IPR036259">
    <property type="entry name" value="MFS_trans_sf"/>
</dbReference>
<dbReference type="PaxDb" id="6945-B7PL10"/>
<feature type="transmembrane region" description="Helical" evidence="6">
    <location>
        <begin position="15"/>
        <end position="33"/>
    </location>
</feature>
<dbReference type="GO" id="GO:0016020">
    <property type="term" value="C:membrane"/>
    <property type="evidence" value="ECO:0000318"/>
    <property type="project" value="GO_Central"/>
</dbReference>
<reference evidence="8 10" key="1">
    <citation type="submission" date="2008-03" db="EMBL/GenBank/DDBJ databases">
        <title>Annotation of Ixodes scapularis.</title>
        <authorList>
            <consortium name="Ixodes scapularis Genome Project Consortium"/>
            <person name="Caler E."/>
            <person name="Hannick L.I."/>
            <person name="Bidwell S."/>
            <person name="Joardar V."/>
            <person name="Thiagarajan M."/>
            <person name="Amedeo P."/>
            <person name="Galinsky K.J."/>
            <person name="Schobel S."/>
            <person name="Inman J."/>
            <person name="Hostetler J."/>
            <person name="Miller J."/>
            <person name="Hammond M."/>
            <person name="Megy K."/>
            <person name="Lawson D."/>
            <person name="Kodira C."/>
            <person name="Sutton G."/>
            <person name="Meyer J."/>
            <person name="Hill C.A."/>
            <person name="Birren B."/>
            <person name="Nene V."/>
            <person name="Collins F."/>
            <person name="Alarcon-Chaidez F."/>
            <person name="Wikel S."/>
            <person name="Strausberg R."/>
        </authorList>
    </citation>
    <scope>NUCLEOTIDE SEQUENCE [LARGE SCALE GENOMIC DNA]</scope>
    <source>
        <strain evidence="10">Wikel</strain>
        <strain evidence="8">Wikel colony</strain>
    </source>
</reference>
<dbReference type="EMBL" id="ABJB010308350">
    <property type="status" value="NOT_ANNOTATED_CDS"/>
    <property type="molecule type" value="Genomic_DNA"/>
</dbReference>
<comment type="subcellular location">
    <subcellularLocation>
        <location evidence="1">Membrane</location>
        <topology evidence="1">Multi-pass membrane protein</topology>
    </subcellularLocation>
</comment>
<organism>
    <name type="scientific">Ixodes scapularis</name>
    <name type="common">Black-legged tick</name>
    <name type="synonym">Deer tick</name>
    <dbReference type="NCBI Taxonomy" id="6945"/>
    <lineage>
        <taxon>Eukaryota</taxon>
        <taxon>Metazoa</taxon>
        <taxon>Ecdysozoa</taxon>
        <taxon>Arthropoda</taxon>
        <taxon>Chelicerata</taxon>
        <taxon>Arachnida</taxon>
        <taxon>Acari</taxon>
        <taxon>Parasitiformes</taxon>
        <taxon>Ixodida</taxon>
        <taxon>Ixodoidea</taxon>
        <taxon>Ixodidae</taxon>
        <taxon>Ixodinae</taxon>
        <taxon>Ixodes</taxon>
    </lineage>
</organism>
<feature type="domain" description="Major facilitator superfamily (MFS) profile" evidence="7">
    <location>
        <begin position="330"/>
        <end position="543"/>
    </location>
</feature>
<dbReference type="EMBL" id="ABJB010802778">
    <property type="status" value="NOT_ANNOTATED_CDS"/>
    <property type="molecule type" value="Genomic_DNA"/>
</dbReference>
<dbReference type="PANTHER" id="PTHR16172:SF30">
    <property type="entry name" value="SUGAR BABY, ISOFORM C"/>
    <property type="match status" value="1"/>
</dbReference>
<feature type="transmembrane region" description="Helical" evidence="6">
    <location>
        <begin position="331"/>
        <end position="353"/>
    </location>
</feature>
<dbReference type="GO" id="GO:0022857">
    <property type="term" value="F:transmembrane transporter activity"/>
    <property type="evidence" value="ECO:0007669"/>
    <property type="project" value="InterPro"/>
</dbReference>
<evidence type="ECO:0000259" key="7">
    <source>
        <dbReference type="PROSITE" id="PS50850"/>
    </source>
</evidence>
<feature type="transmembrane region" description="Helical" evidence="6">
    <location>
        <begin position="421"/>
        <end position="442"/>
    </location>
</feature>
<dbReference type="VEuPathDB" id="VectorBase:ISCP_018353"/>